<dbReference type="CDD" id="cd00229">
    <property type="entry name" value="SGNH_hydrolase"/>
    <property type="match status" value="1"/>
</dbReference>
<accession>A0ABT5TZX0</accession>
<proteinExistence type="predicted"/>
<dbReference type="SUPFAM" id="SSF52266">
    <property type="entry name" value="SGNH hydrolase"/>
    <property type="match status" value="1"/>
</dbReference>
<evidence type="ECO:0000313" key="4">
    <source>
        <dbReference type="Proteomes" id="UP001165561"/>
    </source>
</evidence>
<dbReference type="Gene3D" id="3.40.50.1110">
    <property type="entry name" value="SGNH hydrolase"/>
    <property type="match status" value="1"/>
</dbReference>
<feature type="signal peptide" evidence="1">
    <location>
        <begin position="1"/>
        <end position="25"/>
    </location>
</feature>
<feature type="chain" id="PRO_5045093423" evidence="1">
    <location>
        <begin position="26"/>
        <end position="321"/>
    </location>
</feature>
<evidence type="ECO:0000259" key="2">
    <source>
        <dbReference type="Pfam" id="PF13472"/>
    </source>
</evidence>
<keyword evidence="1" id="KW-0732">Signal</keyword>
<reference evidence="3" key="1">
    <citation type="submission" date="2023-02" db="EMBL/GenBank/DDBJ databases">
        <title>Georgenia sp.10Sc9-8, isolated from a soil sample collected from the Taklamakan desert.</title>
        <authorList>
            <person name="Liu S."/>
        </authorList>
    </citation>
    <scope>NUCLEOTIDE SEQUENCE</scope>
    <source>
        <strain evidence="3">10Sc9-8</strain>
    </source>
</reference>
<dbReference type="InterPro" id="IPR013830">
    <property type="entry name" value="SGNH_hydro"/>
</dbReference>
<organism evidence="3 4">
    <name type="scientific">Georgenia halotolerans</name>
    <dbReference type="NCBI Taxonomy" id="3028317"/>
    <lineage>
        <taxon>Bacteria</taxon>
        <taxon>Bacillati</taxon>
        <taxon>Actinomycetota</taxon>
        <taxon>Actinomycetes</taxon>
        <taxon>Micrococcales</taxon>
        <taxon>Bogoriellaceae</taxon>
        <taxon>Georgenia</taxon>
    </lineage>
</organism>
<dbReference type="Pfam" id="PF13472">
    <property type="entry name" value="Lipase_GDSL_2"/>
    <property type="match status" value="1"/>
</dbReference>
<keyword evidence="3" id="KW-0378">Hydrolase</keyword>
<evidence type="ECO:0000256" key="1">
    <source>
        <dbReference type="SAM" id="SignalP"/>
    </source>
</evidence>
<dbReference type="InterPro" id="IPR036514">
    <property type="entry name" value="SGNH_hydro_sf"/>
</dbReference>
<gene>
    <name evidence="3" type="ORF">PU560_14275</name>
</gene>
<protein>
    <submittedName>
        <fullName evidence="3">SGNH/GDSL hydrolase family protein</fullName>
    </submittedName>
</protein>
<feature type="domain" description="SGNH hydrolase-type esterase" evidence="2">
    <location>
        <begin position="81"/>
        <end position="310"/>
    </location>
</feature>
<dbReference type="Proteomes" id="UP001165561">
    <property type="component" value="Unassembled WGS sequence"/>
</dbReference>
<sequence>MHRRPRVVIGALVLAALALIVPAQAADLEGPPVALHAAAKPAAAGASAGASAKGSSSAPAAPAAAGRPDGVGNAAGWYLQLGDSLAAGYQPDRGEDLTGGYADDVLGALREDAGKTKLENISCPGETVVTMMDGGRCDYPKGSQLDQALHFLHAHGDKTRAIAVTIGANDVVSCVLTGSLDEECLVQGLAEVNERLPQVLGALREAAPDAEIVVTNYYNPILAFWLQGSDGQALAEQSMGLQDQLNSIIAGAAASADAEVADVAAAFESDNLTPVDDVPGAVPTNVARLCELTWMCEAFDIHANTEGYDLIGEAVAVELTA</sequence>
<name>A0ABT5TZX0_9MICO</name>
<evidence type="ECO:0000313" key="3">
    <source>
        <dbReference type="EMBL" id="MDD9207620.1"/>
    </source>
</evidence>
<dbReference type="GO" id="GO:0016787">
    <property type="term" value="F:hydrolase activity"/>
    <property type="evidence" value="ECO:0007669"/>
    <property type="project" value="UniProtKB-KW"/>
</dbReference>
<comment type="caution">
    <text evidence="3">The sequence shown here is derived from an EMBL/GenBank/DDBJ whole genome shotgun (WGS) entry which is preliminary data.</text>
</comment>
<dbReference type="EMBL" id="JARACI010001132">
    <property type="protein sequence ID" value="MDD9207620.1"/>
    <property type="molecule type" value="Genomic_DNA"/>
</dbReference>
<keyword evidence="4" id="KW-1185">Reference proteome</keyword>